<dbReference type="InterPro" id="IPR003661">
    <property type="entry name" value="HisK_dim/P_dom"/>
</dbReference>
<dbReference type="Pfam" id="PF02518">
    <property type="entry name" value="HATPase_c"/>
    <property type="match status" value="1"/>
</dbReference>
<evidence type="ECO:0000256" key="5">
    <source>
        <dbReference type="ARBA" id="ARBA00022777"/>
    </source>
</evidence>
<evidence type="ECO:0000256" key="2">
    <source>
        <dbReference type="ARBA" id="ARBA00012438"/>
    </source>
</evidence>
<dbReference type="Proteomes" id="UP000235584">
    <property type="component" value="Chromosome"/>
</dbReference>
<dbReference type="Pfam" id="PF00512">
    <property type="entry name" value="HisKA"/>
    <property type="match status" value="1"/>
</dbReference>
<gene>
    <name evidence="7" type="ORF">C0V70_16935</name>
</gene>
<dbReference type="PANTHER" id="PTHR43711">
    <property type="entry name" value="TWO-COMPONENT HISTIDINE KINASE"/>
    <property type="match status" value="1"/>
</dbReference>
<dbReference type="InterPro" id="IPR004358">
    <property type="entry name" value="Sig_transdc_His_kin-like_C"/>
</dbReference>
<keyword evidence="3" id="KW-0597">Phosphoprotein</keyword>
<accession>A0A2K9NW75</accession>
<dbReference type="CDD" id="cd00082">
    <property type="entry name" value="HisKA"/>
    <property type="match status" value="1"/>
</dbReference>
<organism evidence="7 8">
    <name type="scientific">Bacteriovorax stolpii</name>
    <name type="common">Bdellovibrio stolpii</name>
    <dbReference type="NCBI Taxonomy" id="960"/>
    <lineage>
        <taxon>Bacteria</taxon>
        <taxon>Pseudomonadati</taxon>
        <taxon>Bdellovibrionota</taxon>
        <taxon>Bacteriovoracia</taxon>
        <taxon>Bacteriovoracales</taxon>
        <taxon>Bacteriovoracaceae</taxon>
        <taxon>Bacteriovorax</taxon>
    </lineage>
</organism>
<dbReference type="EC" id="2.7.13.3" evidence="2"/>
<dbReference type="InterPro" id="IPR003594">
    <property type="entry name" value="HATPase_dom"/>
</dbReference>
<dbReference type="InterPro" id="IPR036890">
    <property type="entry name" value="HATPase_C_sf"/>
</dbReference>
<dbReference type="Gene3D" id="1.10.287.130">
    <property type="match status" value="1"/>
</dbReference>
<evidence type="ECO:0000256" key="1">
    <source>
        <dbReference type="ARBA" id="ARBA00000085"/>
    </source>
</evidence>
<evidence type="ECO:0000313" key="8">
    <source>
        <dbReference type="Proteomes" id="UP000235584"/>
    </source>
</evidence>
<dbReference type="GO" id="GO:0000155">
    <property type="term" value="F:phosphorelay sensor kinase activity"/>
    <property type="evidence" value="ECO:0007669"/>
    <property type="project" value="InterPro"/>
</dbReference>
<evidence type="ECO:0000256" key="4">
    <source>
        <dbReference type="ARBA" id="ARBA00022679"/>
    </source>
</evidence>
<evidence type="ECO:0000256" key="6">
    <source>
        <dbReference type="ARBA" id="ARBA00023012"/>
    </source>
</evidence>
<dbReference type="PRINTS" id="PR00344">
    <property type="entry name" value="BCTRLSENSOR"/>
</dbReference>
<dbReference type="InterPro" id="IPR050736">
    <property type="entry name" value="Sensor_HK_Regulatory"/>
</dbReference>
<keyword evidence="6" id="KW-0902">Two-component regulatory system</keyword>
<dbReference type="InterPro" id="IPR036097">
    <property type="entry name" value="HisK_dim/P_sf"/>
</dbReference>
<dbReference type="KEGG" id="bsto:C0V70_16935"/>
<evidence type="ECO:0000256" key="3">
    <source>
        <dbReference type="ARBA" id="ARBA00022553"/>
    </source>
</evidence>
<comment type="catalytic activity">
    <reaction evidence="1">
        <text>ATP + protein L-histidine = ADP + protein N-phospho-L-histidine.</text>
        <dbReference type="EC" id="2.7.13.3"/>
    </reaction>
</comment>
<dbReference type="OrthoDB" id="5288481at2"/>
<dbReference type="SUPFAM" id="SSF47384">
    <property type="entry name" value="Homodimeric domain of signal transducing histidine kinase"/>
    <property type="match status" value="1"/>
</dbReference>
<dbReference type="CDD" id="cd00075">
    <property type="entry name" value="HATPase"/>
    <property type="match status" value="1"/>
</dbReference>
<dbReference type="SMART" id="SM00388">
    <property type="entry name" value="HisKA"/>
    <property type="match status" value="1"/>
</dbReference>
<keyword evidence="8" id="KW-1185">Reference proteome</keyword>
<dbReference type="AlphaFoldDB" id="A0A2K9NW75"/>
<keyword evidence="4" id="KW-0808">Transferase</keyword>
<reference evidence="7 8" key="1">
    <citation type="submission" date="2018-01" db="EMBL/GenBank/DDBJ databases">
        <title>Complete genome sequence of Bacteriovorax stolpii DSM12778.</title>
        <authorList>
            <person name="Tang B."/>
            <person name="Chang J."/>
        </authorList>
    </citation>
    <scope>NUCLEOTIDE SEQUENCE [LARGE SCALE GENOMIC DNA]</scope>
    <source>
        <strain evidence="7 8">DSM 12778</strain>
    </source>
</reference>
<protein>
    <recommendedName>
        <fullName evidence="2">histidine kinase</fullName>
        <ecNumber evidence="2">2.7.13.3</ecNumber>
    </recommendedName>
</protein>
<dbReference type="RefSeq" id="WP_102245050.1">
    <property type="nucleotide sequence ID" value="NZ_CP025704.1"/>
</dbReference>
<dbReference type="SMART" id="SM00387">
    <property type="entry name" value="HATPase_c"/>
    <property type="match status" value="1"/>
</dbReference>
<name>A0A2K9NW75_BACTC</name>
<evidence type="ECO:0000313" key="7">
    <source>
        <dbReference type="EMBL" id="AUN99761.1"/>
    </source>
</evidence>
<keyword evidence="5" id="KW-0418">Kinase</keyword>
<dbReference type="Gene3D" id="3.30.565.10">
    <property type="entry name" value="Histidine kinase-like ATPase, C-terminal domain"/>
    <property type="match status" value="1"/>
</dbReference>
<sequence length="436" mass="48371">MGELFLNAYMNLYQFVAKKRLQKKDLAPRHIHSHLVCVLATGILMWAYALLAYKTILHPLPGIVGITASVIHLLSPLLFRFNNRLEFNTNVFLAAGMIHQATFGFFCGGFHSNIIIWFGILPLIAGVVTGKRGIITWLTISTLVVLGFAVLEMREYPFPYLITPNGLLISQALVTFGWIFVAAIIVWVFLLLVEMHQKEIEDKKEGIQNLICVITHDISTPLTVIIGRSNLLNKEPLPETALTSVRKISKASYNISDIVNNVRNLYATELGKNGIEIQNVEIFELLGQLKENFSEKMEAKHISLNVVSDMNACPIRANGDLLLHQILGNLLSNAIKFSPEKSEISIKVEKKETNAVIYIKDSGIGIPKDLLPKLFDMRSKTSRKGTSGEEGTGFGLPIVKTYVEKLDGKIAVVSQSAEDMAPTTGTTFILEFECAS</sequence>
<dbReference type="PROSITE" id="PS50109">
    <property type="entry name" value="HIS_KIN"/>
    <property type="match status" value="1"/>
</dbReference>
<dbReference type="PANTHER" id="PTHR43711:SF26">
    <property type="entry name" value="SENSOR HISTIDINE KINASE RCSC"/>
    <property type="match status" value="1"/>
</dbReference>
<dbReference type="InterPro" id="IPR005467">
    <property type="entry name" value="His_kinase_dom"/>
</dbReference>
<dbReference type="EMBL" id="CP025704">
    <property type="protein sequence ID" value="AUN99761.1"/>
    <property type="molecule type" value="Genomic_DNA"/>
</dbReference>
<proteinExistence type="predicted"/>
<dbReference type="SUPFAM" id="SSF55874">
    <property type="entry name" value="ATPase domain of HSP90 chaperone/DNA topoisomerase II/histidine kinase"/>
    <property type="match status" value="1"/>
</dbReference>